<accession>A0A3P7LMC0</accession>
<gene>
    <name evidence="1" type="ORF">DILT_LOCUS8648</name>
</gene>
<sequence length="201" mass="22640">MPTTFVPGTNEWLLLKRTVEETGYLFVKRKAEVRTLDEFEQWTSHCLARWDQPATIMQLKLITAFLRSHSPRRTGTAPPSRDRAAASLHEFLAQSLASQVVKRFAERMNDLSSGLRTYFLGLGTPDASVSACVTAFRIWFSLPTASVLHPFLPKEDDGQTSMAAFLAAMRPLKRTVEPGAFYWLHKFLYTGPTDSSLLART</sequence>
<dbReference type="EMBL" id="UYRU01054822">
    <property type="protein sequence ID" value="VDN12817.1"/>
    <property type="molecule type" value="Genomic_DNA"/>
</dbReference>
<dbReference type="OrthoDB" id="26401at2759"/>
<keyword evidence="2" id="KW-1185">Reference proteome</keyword>
<organism evidence="1 2">
    <name type="scientific">Dibothriocephalus latus</name>
    <name type="common">Fish tapeworm</name>
    <name type="synonym">Diphyllobothrium latum</name>
    <dbReference type="NCBI Taxonomy" id="60516"/>
    <lineage>
        <taxon>Eukaryota</taxon>
        <taxon>Metazoa</taxon>
        <taxon>Spiralia</taxon>
        <taxon>Lophotrochozoa</taxon>
        <taxon>Platyhelminthes</taxon>
        <taxon>Cestoda</taxon>
        <taxon>Eucestoda</taxon>
        <taxon>Diphyllobothriidea</taxon>
        <taxon>Diphyllobothriidae</taxon>
        <taxon>Dibothriocephalus</taxon>
    </lineage>
</organism>
<protein>
    <submittedName>
        <fullName evidence="1">Uncharacterized protein</fullName>
    </submittedName>
</protein>
<dbReference type="AlphaFoldDB" id="A0A3P7LMC0"/>
<reference evidence="1 2" key="1">
    <citation type="submission" date="2018-11" db="EMBL/GenBank/DDBJ databases">
        <authorList>
            <consortium name="Pathogen Informatics"/>
        </authorList>
    </citation>
    <scope>NUCLEOTIDE SEQUENCE [LARGE SCALE GENOMIC DNA]</scope>
</reference>
<name>A0A3P7LMC0_DIBLA</name>
<proteinExistence type="predicted"/>
<dbReference type="Proteomes" id="UP000281553">
    <property type="component" value="Unassembled WGS sequence"/>
</dbReference>
<evidence type="ECO:0000313" key="1">
    <source>
        <dbReference type="EMBL" id="VDN12817.1"/>
    </source>
</evidence>
<evidence type="ECO:0000313" key="2">
    <source>
        <dbReference type="Proteomes" id="UP000281553"/>
    </source>
</evidence>